<dbReference type="PANTHER" id="PTHR43822">
    <property type="entry name" value="HOMOACONITASE, MITOCHONDRIAL-RELATED"/>
    <property type="match status" value="1"/>
</dbReference>
<dbReference type="PRINTS" id="PR00415">
    <property type="entry name" value="ACONITASE"/>
</dbReference>
<dbReference type="GO" id="GO:0051539">
    <property type="term" value="F:4 iron, 4 sulfur cluster binding"/>
    <property type="evidence" value="ECO:0007669"/>
    <property type="project" value="UniProtKB-KW"/>
</dbReference>
<dbReference type="InterPro" id="IPR006251">
    <property type="entry name" value="Homoacnase/IPMdehydase_lsu"/>
</dbReference>
<dbReference type="InterPro" id="IPR036008">
    <property type="entry name" value="Aconitase_4Fe-4S_dom"/>
</dbReference>
<evidence type="ECO:0000256" key="4">
    <source>
        <dbReference type="ARBA" id="ARBA00022723"/>
    </source>
</evidence>
<evidence type="ECO:0000313" key="10">
    <source>
        <dbReference type="EMBL" id="ANN73392.1"/>
    </source>
</evidence>
<organism evidence="10 12">
    <name type="scientific">Bordetella bronchialis</name>
    <dbReference type="NCBI Taxonomy" id="463025"/>
    <lineage>
        <taxon>Bacteria</taxon>
        <taxon>Pseudomonadati</taxon>
        <taxon>Pseudomonadota</taxon>
        <taxon>Betaproteobacteria</taxon>
        <taxon>Burkholderiales</taxon>
        <taxon>Alcaligenaceae</taxon>
        <taxon>Bordetella</taxon>
    </lineage>
</organism>
<evidence type="ECO:0000256" key="7">
    <source>
        <dbReference type="ARBA" id="ARBA00023239"/>
    </source>
</evidence>
<dbReference type="PANTHER" id="PTHR43822:SF2">
    <property type="entry name" value="HOMOACONITASE, MITOCHONDRIAL"/>
    <property type="match status" value="1"/>
</dbReference>
<gene>
    <name evidence="9" type="ORF">BAU06_19905</name>
    <name evidence="10" type="ORF">BAU08_20400</name>
</gene>
<keyword evidence="5" id="KW-0408">Iron</keyword>
<dbReference type="InterPro" id="IPR001030">
    <property type="entry name" value="Acoase/IPM_deHydtase_lsu_aba"/>
</dbReference>
<comment type="cofactor">
    <cofactor evidence="1">
        <name>[4Fe-4S] cluster</name>
        <dbReference type="ChEBI" id="CHEBI:49883"/>
    </cofactor>
</comment>
<dbReference type="EMBL" id="CP016170">
    <property type="protein sequence ID" value="ANN68260.1"/>
    <property type="molecule type" value="Genomic_DNA"/>
</dbReference>
<dbReference type="NCBIfam" id="TIGR01343">
    <property type="entry name" value="hacA_fam"/>
    <property type="match status" value="1"/>
</dbReference>
<keyword evidence="4" id="KW-0479">Metal-binding</keyword>
<evidence type="ECO:0000313" key="11">
    <source>
        <dbReference type="Proteomes" id="UP000091897"/>
    </source>
</evidence>
<evidence type="ECO:0000313" key="9">
    <source>
        <dbReference type="EMBL" id="ANN68260.1"/>
    </source>
</evidence>
<dbReference type="KEGG" id="bbro:BAU06_19905"/>
<dbReference type="GO" id="GO:0003861">
    <property type="term" value="F:3-isopropylmalate dehydratase activity"/>
    <property type="evidence" value="ECO:0007669"/>
    <property type="project" value="InterPro"/>
</dbReference>
<dbReference type="InterPro" id="IPR018136">
    <property type="entry name" value="Aconitase_4Fe-4S_BS"/>
</dbReference>
<dbReference type="InterPro" id="IPR011826">
    <property type="entry name" value="HAcnase/IPMdehydase_lsu_prok"/>
</dbReference>
<reference evidence="11 12" key="1">
    <citation type="submission" date="2016-06" db="EMBL/GenBank/DDBJ databases">
        <title>Complete genome sequences of Bordetella bronchialis and Bordetella flabilis.</title>
        <authorList>
            <person name="LiPuma J.J."/>
            <person name="Spilker T."/>
        </authorList>
    </citation>
    <scope>NUCLEOTIDE SEQUENCE [LARGE SCALE GENOMIC DNA]</scope>
    <source>
        <strain evidence="10 12">AU17976</strain>
        <strain evidence="9 11">AU3182</strain>
    </source>
</reference>
<evidence type="ECO:0000256" key="5">
    <source>
        <dbReference type="ARBA" id="ARBA00023004"/>
    </source>
</evidence>
<dbReference type="InterPro" id="IPR050067">
    <property type="entry name" value="IPM_dehydratase_rel_enz"/>
</dbReference>
<proteinExistence type="predicted"/>
<evidence type="ECO:0000259" key="8">
    <source>
        <dbReference type="Pfam" id="PF00330"/>
    </source>
</evidence>
<dbReference type="GO" id="GO:0046872">
    <property type="term" value="F:metal ion binding"/>
    <property type="evidence" value="ECO:0007669"/>
    <property type="project" value="UniProtKB-KW"/>
</dbReference>
<keyword evidence="3" id="KW-0004">4Fe-4S</keyword>
<sequence>MPSTIAEKILARHAGVAEVQPGDIVVADVDFAMVHDARAPNAIRMVDKMGAEQLPFATRTAWVLDHYSPPPNLAAAQTHTAMREFAGTHGSPLYDIGDGICHQVLPEGGHLTCGDLVVGTDTHSVTYGAFNAFGTGVEGSDVTAVMKTGKVWLRVPESARVELTGRLQPGVWAKDITLHMLGRFGAEGLNYLAIEYVGSAVSAMEIDDRMTLANHAAELGAKAALLEADDKTLAWLAAHGARAPRPVSADAGARYAHRVSIDAAALAPQVARRHEVDDVVPVTGIERQKINFALIGTCTNGRLDDIRQAAAILKGRKLARGVRMIVTPASRKIYLEAAREGLIEILTAAGASFEAAGCGTCVGITNHLIPGDKEVAISSANRNFRGRLGNHEAEIWLGSAATVAASALTGYITDPRTVDGGEWRPSHAR</sequence>
<keyword evidence="11" id="KW-1185">Reference proteome</keyword>
<protein>
    <recommendedName>
        <fullName evidence="8">Aconitase/3-isopropylmalate dehydratase large subunit alpha/beta/alpha domain-containing protein</fullName>
    </recommendedName>
</protein>
<evidence type="ECO:0000256" key="1">
    <source>
        <dbReference type="ARBA" id="ARBA00001966"/>
    </source>
</evidence>
<dbReference type="GO" id="GO:0009098">
    <property type="term" value="P:L-leucine biosynthetic process"/>
    <property type="evidence" value="ECO:0007669"/>
    <property type="project" value="InterPro"/>
</dbReference>
<dbReference type="EMBL" id="CP016171">
    <property type="protein sequence ID" value="ANN73392.1"/>
    <property type="molecule type" value="Genomic_DNA"/>
</dbReference>
<keyword evidence="6" id="KW-0411">Iron-sulfur</keyword>
<evidence type="ECO:0000313" key="12">
    <source>
        <dbReference type="Proteomes" id="UP000092213"/>
    </source>
</evidence>
<dbReference type="InterPro" id="IPR015931">
    <property type="entry name" value="Acnase/IPM_dHydase_lsu_aba_1/3"/>
</dbReference>
<dbReference type="PROSITE" id="PS00450">
    <property type="entry name" value="ACONITASE_1"/>
    <property type="match status" value="1"/>
</dbReference>
<dbReference type="Pfam" id="PF00330">
    <property type="entry name" value="Aconitase"/>
    <property type="match status" value="1"/>
</dbReference>
<dbReference type="SUPFAM" id="SSF53732">
    <property type="entry name" value="Aconitase iron-sulfur domain"/>
    <property type="match status" value="1"/>
</dbReference>
<keyword evidence="7" id="KW-0456">Lyase</keyword>
<comment type="subunit">
    <text evidence="2">Heterodimer of LeuC and LeuD.</text>
</comment>
<dbReference type="Proteomes" id="UP000092213">
    <property type="component" value="Chromosome"/>
</dbReference>
<dbReference type="NCBIfam" id="TIGR02086">
    <property type="entry name" value="IPMI_arch"/>
    <property type="match status" value="1"/>
</dbReference>
<name>A0A193G062_9BORD</name>
<feature type="domain" description="Aconitase/3-isopropylmalate dehydratase large subunit alpha/beta/alpha" evidence="8">
    <location>
        <begin position="7"/>
        <end position="285"/>
    </location>
</feature>
<dbReference type="Gene3D" id="3.30.499.10">
    <property type="entry name" value="Aconitase, domain 3"/>
    <property type="match status" value="2"/>
</dbReference>
<dbReference type="RefSeq" id="WP_066354117.1">
    <property type="nucleotide sequence ID" value="NZ_CBCSFJ010000013.1"/>
</dbReference>
<dbReference type="AlphaFoldDB" id="A0A193G062"/>
<evidence type="ECO:0000256" key="2">
    <source>
        <dbReference type="ARBA" id="ARBA00011271"/>
    </source>
</evidence>
<accession>A0A193G062</accession>
<dbReference type="NCBIfam" id="NF001614">
    <property type="entry name" value="PRK00402.1"/>
    <property type="match status" value="1"/>
</dbReference>
<dbReference type="OrthoDB" id="9802769at2"/>
<dbReference type="Proteomes" id="UP000091897">
    <property type="component" value="Chromosome"/>
</dbReference>
<evidence type="ECO:0000256" key="3">
    <source>
        <dbReference type="ARBA" id="ARBA00022485"/>
    </source>
</evidence>
<dbReference type="STRING" id="463025.BAU08_20400"/>
<evidence type="ECO:0000256" key="6">
    <source>
        <dbReference type="ARBA" id="ARBA00023014"/>
    </source>
</evidence>